<dbReference type="PRINTS" id="PR00260">
    <property type="entry name" value="CHEMTRNSDUCR"/>
</dbReference>
<dbReference type="Pfam" id="PF00015">
    <property type="entry name" value="MCPsignal"/>
    <property type="match status" value="1"/>
</dbReference>
<evidence type="ECO:0000259" key="9">
    <source>
        <dbReference type="PROSITE" id="PS50192"/>
    </source>
</evidence>
<dbReference type="PANTHER" id="PTHR32089">
    <property type="entry name" value="METHYL-ACCEPTING CHEMOTAXIS PROTEIN MCPB"/>
    <property type="match status" value="1"/>
</dbReference>
<dbReference type="SUPFAM" id="SSF58104">
    <property type="entry name" value="Methyl-accepting chemotaxis protein (MCP) signaling domain"/>
    <property type="match status" value="1"/>
</dbReference>
<keyword evidence="3 5" id="KW-0807">Transducer</keyword>
<dbReference type="RefSeq" id="WP_169561708.1">
    <property type="nucleotide sequence ID" value="NZ_BSNF01000008.1"/>
</dbReference>
<comment type="subcellular location">
    <subcellularLocation>
        <location evidence="1">Cell inner membrane</location>
        <topology evidence="1">Multi-pass membrane protein</topology>
    </subcellularLocation>
</comment>
<dbReference type="EMBL" id="BSNF01000008">
    <property type="protein sequence ID" value="GLQ07653.1"/>
    <property type="molecule type" value="Genomic_DNA"/>
</dbReference>
<dbReference type="InterPro" id="IPR003660">
    <property type="entry name" value="HAMP_dom"/>
</dbReference>
<dbReference type="InterPro" id="IPR000727">
    <property type="entry name" value="T_SNARE_dom"/>
</dbReference>
<accession>A0ABQ5U8Y4</accession>
<feature type="region of interest" description="Disordered" evidence="6">
    <location>
        <begin position="422"/>
        <end position="461"/>
    </location>
</feature>
<dbReference type="Gene3D" id="1.10.287.950">
    <property type="entry name" value="Methyl-accepting chemotaxis protein"/>
    <property type="match status" value="1"/>
</dbReference>
<evidence type="ECO:0000313" key="12">
    <source>
        <dbReference type="Proteomes" id="UP001161409"/>
    </source>
</evidence>
<dbReference type="SMART" id="SM00283">
    <property type="entry name" value="MA"/>
    <property type="match status" value="1"/>
</dbReference>
<feature type="domain" description="HAMP" evidence="10">
    <location>
        <begin position="365"/>
        <end position="418"/>
    </location>
</feature>
<feature type="transmembrane region" description="Helical" evidence="7">
    <location>
        <begin position="345"/>
        <end position="364"/>
    </location>
</feature>
<dbReference type="SMART" id="SM00304">
    <property type="entry name" value="HAMP"/>
    <property type="match status" value="1"/>
</dbReference>
<dbReference type="InterPro" id="IPR004090">
    <property type="entry name" value="Chemotax_Me-accpt_rcpt"/>
</dbReference>
<dbReference type="PROSITE" id="PS50111">
    <property type="entry name" value="CHEMOTAXIS_TRANSDUC_2"/>
    <property type="match status" value="1"/>
</dbReference>
<evidence type="ECO:0000256" key="1">
    <source>
        <dbReference type="ARBA" id="ARBA00004429"/>
    </source>
</evidence>
<feature type="transmembrane region" description="Helical" evidence="7">
    <location>
        <begin position="12"/>
        <end position="33"/>
    </location>
</feature>
<evidence type="ECO:0000313" key="11">
    <source>
        <dbReference type="EMBL" id="GLQ07653.1"/>
    </source>
</evidence>
<comment type="caution">
    <text evidence="11">The sequence shown here is derived from an EMBL/GenBank/DDBJ whole genome shotgun (WGS) entry which is preliminary data.</text>
</comment>
<evidence type="ECO:0000256" key="2">
    <source>
        <dbReference type="ARBA" id="ARBA00022519"/>
    </source>
</evidence>
<dbReference type="CDD" id="cd18774">
    <property type="entry name" value="PDC2_HK_sensor"/>
    <property type="match status" value="1"/>
</dbReference>
<evidence type="ECO:0000256" key="4">
    <source>
        <dbReference type="ARBA" id="ARBA00029447"/>
    </source>
</evidence>
<dbReference type="PROSITE" id="PS50885">
    <property type="entry name" value="HAMP"/>
    <property type="match status" value="1"/>
</dbReference>
<evidence type="ECO:0000256" key="5">
    <source>
        <dbReference type="PROSITE-ProRule" id="PRU00284"/>
    </source>
</evidence>
<keyword evidence="2" id="KW-0997">Cell inner membrane</keyword>
<evidence type="ECO:0000256" key="3">
    <source>
        <dbReference type="ARBA" id="ARBA00023224"/>
    </source>
</evidence>
<keyword evidence="7" id="KW-0472">Membrane</keyword>
<proteinExistence type="inferred from homology"/>
<dbReference type="Proteomes" id="UP001161409">
    <property type="component" value="Unassembled WGS sequence"/>
</dbReference>
<name>A0ABQ5U8Y4_9PROT</name>
<reference evidence="11" key="2">
    <citation type="submission" date="2023-01" db="EMBL/GenBank/DDBJ databases">
        <title>Draft genome sequence of Sneathiella chinensis strain NBRC 103408.</title>
        <authorList>
            <person name="Sun Q."/>
            <person name="Mori K."/>
        </authorList>
    </citation>
    <scope>NUCLEOTIDE SEQUENCE</scope>
    <source>
        <strain evidence="11">NBRC 103408</strain>
    </source>
</reference>
<gene>
    <name evidence="11" type="ORF">GCM10007924_28740</name>
</gene>
<feature type="domain" description="T-SNARE coiled-coil homology" evidence="9">
    <location>
        <begin position="639"/>
        <end position="701"/>
    </location>
</feature>
<dbReference type="Gene3D" id="3.30.450.20">
    <property type="entry name" value="PAS domain"/>
    <property type="match status" value="1"/>
</dbReference>
<keyword evidence="7" id="KW-1133">Transmembrane helix</keyword>
<evidence type="ECO:0000256" key="7">
    <source>
        <dbReference type="SAM" id="Phobius"/>
    </source>
</evidence>
<sequence>MFPLRLKLAQKLPLLIISSSLVLGIALGVTGYLSGADAVEQEVRKKLDVTLESRKLGLTQLMSSVRDDLEVTATNPVIVNAISEFGTAWLGISGNPTEVLQNGFIHNNPHPEQERDQLDSVGDGSYYSEIHQRFHPWLRSYMKSRGYHDILLFDMDGNMIYSVHKEEDFGTNILSGPYKGTDLARIYEASVKAESVTDQIFTDFSPYAASHNEPSSFIASPVLMDGFVVGVVAFQLSTERIDNLMQNSAGLGETGESYLVGKDKLMRSNSRFSDTPTLLVTTVDTEAAARALAGENGTMFSVDYNGTEVISQYAHFEFMGTEWAILAEIDEPEFMAPVVGIRNNMALIGGLLLIIVGSVGVFFARTIAKSLANMTTAMKTVASGDLTVEIPSRGRTDEVGDMAGALQVFKDSAIEQKRLEQEAAEAAKREAEREKREREAEQERVEQERQREAADAEEKAARAERITNIIRGFEGKVSELLSTLTGAATELQATANNLVSTADSSQELSTIVASAAHEASSNTQTVASAAEELSASIGEINRQASQASRVSEDAVREADNSTQSVHSLAESTKKISEIVTIINDIAAQTNLLALNATIEAARAGEAGKGFAVVASEVKNLANQTARATEEIATQINEMQGASEGTVTAIDNIGKVIQSIREATVSISSAVEQQASATNEISLNVQEASKGTNEVSLNIEQVSVKAQETGAASNQVLSASNSLDQLSHQLKTDIESFLSDIRAA</sequence>
<keyword evidence="12" id="KW-1185">Reference proteome</keyword>
<evidence type="ECO:0008006" key="13">
    <source>
        <dbReference type="Google" id="ProtNLM"/>
    </source>
</evidence>
<dbReference type="CDD" id="cd11386">
    <property type="entry name" value="MCP_signal"/>
    <property type="match status" value="1"/>
</dbReference>
<dbReference type="Pfam" id="PF00672">
    <property type="entry name" value="HAMP"/>
    <property type="match status" value="1"/>
</dbReference>
<comment type="similarity">
    <text evidence="4">Belongs to the methyl-accepting chemotaxis (MCP) protein family.</text>
</comment>
<evidence type="ECO:0000256" key="6">
    <source>
        <dbReference type="SAM" id="MobiDB-lite"/>
    </source>
</evidence>
<dbReference type="PROSITE" id="PS50192">
    <property type="entry name" value="T_SNARE"/>
    <property type="match status" value="1"/>
</dbReference>
<evidence type="ECO:0000259" key="10">
    <source>
        <dbReference type="PROSITE" id="PS50885"/>
    </source>
</evidence>
<keyword evidence="7" id="KW-0812">Transmembrane</keyword>
<dbReference type="PANTHER" id="PTHR32089:SF112">
    <property type="entry name" value="LYSOZYME-LIKE PROTEIN-RELATED"/>
    <property type="match status" value="1"/>
</dbReference>
<feature type="domain" description="Methyl-accepting transducer" evidence="8">
    <location>
        <begin position="487"/>
        <end position="716"/>
    </location>
</feature>
<protein>
    <recommendedName>
        <fullName evidence="13">Methyl-accepting chemotaxis protein</fullName>
    </recommendedName>
</protein>
<dbReference type="Gene3D" id="6.10.340.10">
    <property type="match status" value="1"/>
</dbReference>
<keyword evidence="2" id="KW-1003">Cell membrane</keyword>
<organism evidence="11 12">
    <name type="scientific">Sneathiella chinensis</name>
    <dbReference type="NCBI Taxonomy" id="349750"/>
    <lineage>
        <taxon>Bacteria</taxon>
        <taxon>Pseudomonadati</taxon>
        <taxon>Pseudomonadota</taxon>
        <taxon>Alphaproteobacteria</taxon>
        <taxon>Sneathiellales</taxon>
        <taxon>Sneathiellaceae</taxon>
        <taxon>Sneathiella</taxon>
    </lineage>
</organism>
<dbReference type="CDD" id="cd06225">
    <property type="entry name" value="HAMP"/>
    <property type="match status" value="1"/>
</dbReference>
<evidence type="ECO:0000259" key="8">
    <source>
        <dbReference type="PROSITE" id="PS50111"/>
    </source>
</evidence>
<reference evidence="11" key="1">
    <citation type="journal article" date="2014" name="Int. J. Syst. Evol. Microbiol.">
        <title>Complete genome of a new Firmicutes species belonging to the dominant human colonic microbiota ('Ruminococcus bicirculans') reveals two chromosomes and a selective capacity to utilize plant glucans.</title>
        <authorList>
            <consortium name="NISC Comparative Sequencing Program"/>
            <person name="Wegmann U."/>
            <person name="Louis P."/>
            <person name="Goesmann A."/>
            <person name="Henrissat B."/>
            <person name="Duncan S.H."/>
            <person name="Flint H.J."/>
        </authorList>
    </citation>
    <scope>NUCLEOTIDE SEQUENCE</scope>
    <source>
        <strain evidence="11">NBRC 103408</strain>
    </source>
</reference>
<dbReference type="InterPro" id="IPR004089">
    <property type="entry name" value="MCPsignal_dom"/>
</dbReference>